<evidence type="ECO:0000313" key="1">
    <source>
        <dbReference type="EMBL" id="ESR42612.1"/>
    </source>
</evidence>
<dbReference type="InParanoid" id="V4SPH2"/>
<sequence length="225" mass="25089">MGSVPVHLSASFPVKVSGHRKLTGYKKGYRLGYMASAPPSVKASASASFPLKTSDSASQSDLMKVSGNRRLKDFKSDYLFIRYSDPDEMRRYGRMDFGLFGRSWLANASWTFLFAPGVQEYNWKDYLPTEKSDFMDTGHLLRVVASGSSNGLLFAVDADGFHERAVHGFRTMIPLDELRTDSDLSAGGSLILQIDLLATNEDSGEVRADTDYTFDGQTYWNLYLN</sequence>
<reference evidence="1 2" key="1">
    <citation type="submission" date="2013-10" db="EMBL/GenBank/DDBJ databases">
        <authorList>
            <consortium name="International Citrus Genome Consortium"/>
            <person name="Jenkins J."/>
            <person name="Schmutz J."/>
            <person name="Prochnik S."/>
            <person name="Rokhsar D."/>
            <person name="Gmitter F."/>
            <person name="Ollitrault P."/>
            <person name="Machado M."/>
            <person name="Talon M."/>
            <person name="Wincker P."/>
            <person name="Jaillon O."/>
            <person name="Morgante M."/>
        </authorList>
    </citation>
    <scope>NUCLEOTIDE SEQUENCE</scope>
    <source>
        <strain evidence="2">cv. Clemenules</strain>
    </source>
</reference>
<evidence type="ECO:0000313" key="2">
    <source>
        <dbReference type="Proteomes" id="UP000030687"/>
    </source>
</evidence>
<dbReference type="Gramene" id="ESR42612">
    <property type="protein sequence ID" value="ESR42612"/>
    <property type="gene ID" value="CICLE_v10012680mg"/>
</dbReference>
<accession>V4SPH2</accession>
<organism evidence="1 2">
    <name type="scientific">Citrus clementina</name>
    <name type="common">Clementine</name>
    <name type="synonym">Citrus deliciosa x Citrus sinensis</name>
    <dbReference type="NCBI Taxonomy" id="85681"/>
    <lineage>
        <taxon>Eukaryota</taxon>
        <taxon>Viridiplantae</taxon>
        <taxon>Streptophyta</taxon>
        <taxon>Embryophyta</taxon>
        <taxon>Tracheophyta</taxon>
        <taxon>Spermatophyta</taxon>
        <taxon>Magnoliopsida</taxon>
        <taxon>eudicotyledons</taxon>
        <taxon>Gunneridae</taxon>
        <taxon>Pentapetalae</taxon>
        <taxon>rosids</taxon>
        <taxon>malvids</taxon>
        <taxon>Sapindales</taxon>
        <taxon>Rutaceae</taxon>
        <taxon>Aurantioideae</taxon>
        <taxon>Citrus</taxon>
    </lineage>
</organism>
<keyword evidence="2" id="KW-1185">Reference proteome</keyword>
<gene>
    <name evidence="1" type="ORF">CICLE_v10012680mg</name>
</gene>
<dbReference type="EMBL" id="KI536861">
    <property type="protein sequence ID" value="ESR42612.1"/>
    <property type="molecule type" value="Genomic_DNA"/>
</dbReference>
<dbReference type="Proteomes" id="UP000030687">
    <property type="component" value="Unassembled WGS sequence"/>
</dbReference>
<dbReference type="AlphaFoldDB" id="V4SPH2"/>
<dbReference type="KEGG" id="cic:CICLE_v10012680mg"/>
<name>V4SPH2_CITCL</name>
<proteinExistence type="predicted"/>
<protein>
    <submittedName>
        <fullName evidence="1">Uncharacterized protein</fullName>
    </submittedName>
</protein>